<dbReference type="Proteomes" id="UP000327493">
    <property type="component" value="Chromosome 22"/>
</dbReference>
<dbReference type="GO" id="GO:0007031">
    <property type="term" value="P:peroxisome organization"/>
    <property type="evidence" value="ECO:0007669"/>
    <property type="project" value="TreeGrafter"/>
</dbReference>
<dbReference type="InterPro" id="IPR050835">
    <property type="entry name" value="ABC_transporter_sub-D"/>
</dbReference>
<evidence type="ECO:0000256" key="3">
    <source>
        <dbReference type="ARBA" id="ARBA00022989"/>
    </source>
</evidence>
<proteinExistence type="predicted"/>
<keyword evidence="3" id="KW-1133">Transmembrane helix</keyword>
<evidence type="ECO:0000313" key="5">
    <source>
        <dbReference type="EMBL" id="KAA8580495.1"/>
    </source>
</evidence>
<keyword evidence="2" id="KW-0812">Transmembrane</keyword>
<keyword evidence="1" id="KW-0813">Transport</keyword>
<dbReference type="GO" id="GO:0042626">
    <property type="term" value="F:ATPase-coupled transmembrane transporter activity"/>
    <property type="evidence" value="ECO:0007669"/>
    <property type="project" value="TreeGrafter"/>
</dbReference>
<dbReference type="GO" id="GO:0042760">
    <property type="term" value="P:very long-chain fatty acid catabolic process"/>
    <property type="evidence" value="ECO:0007669"/>
    <property type="project" value="TreeGrafter"/>
</dbReference>
<dbReference type="EMBL" id="VOFY01000022">
    <property type="protein sequence ID" value="KAA8580495.1"/>
    <property type="molecule type" value="Genomic_DNA"/>
</dbReference>
<dbReference type="InterPro" id="IPR027417">
    <property type="entry name" value="P-loop_NTPase"/>
</dbReference>
<dbReference type="AlphaFoldDB" id="A0A5J5CHL5"/>
<dbReference type="GO" id="GO:0005524">
    <property type="term" value="F:ATP binding"/>
    <property type="evidence" value="ECO:0007669"/>
    <property type="project" value="TreeGrafter"/>
</dbReference>
<protein>
    <recommendedName>
        <fullName evidence="7">ABC transporter domain-containing protein</fullName>
    </recommendedName>
</protein>
<evidence type="ECO:0000256" key="4">
    <source>
        <dbReference type="ARBA" id="ARBA00023136"/>
    </source>
</evidence>
<accession>A0A5J5CHL5</accession>
<dbReference type="PANTHER" id="PTHR11384:SF62">
    <property type="entry name" value="ATP-BINDING CASSETTE SUB-FAMILY D MEMBER 3"/>
    <property type="match status" value="1"/>
</dbReference>
<name>A0A5J5CHL5_9PERO</name>
<gene>
    <name evidence="5" type="ORF">FQN60_013453</name>
</gene>
<dbReference type="PANTHER" id="PTHR11384">
    <property type="entry name" value="ATP-BINDING CASSETTE, SUB-FAMILY D MEMBER"/>
    <property type="match status" value="1"/>
</dbReference>
<evidence type="ECO:0000313" key="6">
    <source>
        <dbReference type="Proteomes" id="UP000327493"/>
    </source>
</evidence>
<dbReference type="GO" id="GO:0006635">
    <property type="term" value="P:fatty acid beta-oxidation"/>
    <property type="evidence" value="ECO:0007669"/>
    <property type="project" value="TreeGrafter"/>
</dbReference>
<evidence type="ECO:0000256" key="1">
    <source>
        <dbReference type="ARBA" id="ARBA00022448"/>
    </source>
</evidence>
<dbReference type="GO" id="GO:0005778">
    <property type="term" value="C:peroxisomal membrane"/>
    <property type="evidence" value="ECO:0007669"/>
    <property type="project" value="TreeGrafter"/>
</dbReference>
<dbReference type="GO" id="GO:0005324">
    <property type="term" value="F:long-chain fatty acid transmembrane transporter activity"/>
    <property type="evidence" value="ECO:0007669"/>
    <property type="project" value="TreeGrafter"/>
</dbReference>
<keyword evidence="4" id="KW-0472">Membrane</keyword>
<evidence type="ECO:0000256" key="2">
    <source>
        <dbReference type="ARBA" id="ARBA00022692"/>
    </source>
</evidence>
<evidence type="ECO:0008006" key="7">
    <source>
        <dbReference type="Google" id="ProtNLM"/>
    </source>
</evidence>
<reference evidence="5 6" key="1">
    <citation type="submission" date="2019-08" db="EMBL/GenBank/DDBJ databases">
        <title>A chromosome-level genome assembly, high-density linkage maps, and genome scans reveal the genomic architecture of hybrid incompatibilities underlying speciation via character displacement in darters (Percidae: Etheostominae).</title>
        <authorList>
            <person name="Moran R.L."/>
            <person name="Catchen J.M."/>
            <person name="Fuller R.C."/>
        </authorList>
    </citation>
    <scope>NUCLEOTIDE SEQUENCE [LARGE SCALE GENOMIC DNA]</scope>
    <source>
        <strain evidence="5">EspeVRDwgs_2016</strain>
        <tissue evidence="5">Muscle</tissue>
    </source>
</reference>
<dbReference type="GO" id="GO:0015910">
    <property type="term" value="P:long-chain fatty acid import into peroxisome"/>
    <property type="evidence" value="ECO:0007669"/>
    <property type="project" value="TreeGrafter"/>
</dbReference>
<sequence length="176" mass="19161">MARLFYHKPQFAILDECTSAVSVDVEDFIYSHCRTVGISLFTVSHRKSLWKHHELLVHAAAAGDVSLDVEAVALPSVQITQLYHIGLRGDFVLQLIGEDVPDVQLAAVFEQGGERVGHIQGGLLSVFAYLQLEVRSVYISYGGWDNGGLNRGELVWGNSMSSEMAPSGGSDRTSAV</sequence>
<keyword evidence="6" id="KW-1185">Reference proteome</keyword>
<comment type="caution">
    <text evidence="5">The sequence shown here is derived from an EMBL/GenBank/DDBJ whole genome shotgun (WGS) entry which is preliminary data.</text>
</comment>
<dbReference type="SUPFAM" id="SSF52540">
    <property type="entry name" value="P-loop containing nucleoside triphosphate hydrolases"/>
    <property type="match status" value="1"/>
</dbReference>
<organism evidence="5 6">
    <name type="scientific">Etheostoma spectabile</name>
    <name type="common">orangethroat darter</name>
    <dbReference type="NCBI Taxonomy" id="54343"/>
    <lineage>
        <taxon>Eukaryota</taxon>
        <taxon>Metazoa</taxon>
        <taxon>Chordata</taxon>
        <taxon>Craniata</taxon>
        <taxon>Vertebrata</taxon>
        <taxon>Euteleostomi</taxon>
        <taxon>Actinopterygii</taxon>
        <taxon>Neopterygii</taxon>
        <taxon>Teleostei</taxon>
        <taxon>Neoteleostei</taxon>
        <taxon>Acanthomorphata</taxon>
        <taxon>Eupercaria</taxon>
        <taxon>Perciformes</taxon>
        <taxon>Percoidei</taxon>
        <taxon>Percidae</taxon>
        <taxon>Etheostomatinae</taxon>
        <taxon>Etheostoma</taxon>
    </lineage>
</organism>
<dbReference type="Gene3D" id="3.40.50.300">
    <property type="entry name" value="P-loop containing nucleotide triphosphate hydrolases"/>
    <property type="match status" value="1"/>
</dbReference>